<protein>
    <submittedName>
        <fullName evidence="1">Uncharacterized protein</fullName>
    </submittedName>
</protein>
<organism evidence="1 2">
    <name type="scientific">Candidatus Methylophosphatis roskildensis</name>
    <dbReference type="NCBI Taxonomy" id="2899263"/>
    <lineage>
        <taxon>Bacteria</taxon>
        <taxon>Pseudomonadati</taxon>
        <taxon>Pseudomonadota</taxon>
        <taxon>Betaproteobacteria</taxon>
        <taxon>Nitrosomonadales</taxon>
        <taxon>Sterolibacteriaceae</taxon>
        <taxon>Candidatus Methylophosphatis</taxon>
    </lineage>
</organism>
<proteinExistence type="predicted"/>
<accession>A0A9D7EA46</accession>
<name>A0A9D7EA46_9PROT</name>
<reference evidence="1" key="1">
    <citation type="submission" date="2020-10" db="EMBL/GenBank/DDBJ databases">
        <title>Connecting structure to function with the recovery of over 1000 high-quality activated sludge metagenome-assembled genomes encoding full-length rRNA genes using long-read sequencing.</title>
        <authorList>
            <person name="Singleton C.M."/>
            <person name="Petriglieri F."/>
            <person name="Kristensen J.M."/>
            <person name="Kirkegaard R.H."/>
            <person name="Michaelsen T.Y."/>
            <person name="Andersen M.H."/>
            <person name="Karst S.M."/>
            <person name="Dueholm M.S."/>
            <person name="Nielsen P.H."/>
            <person name="Albertsen M."/>
        </authorList>
    </citation>
    <scope>NUCLEOTIDE SEQUENCE</scope>
    <source>
        <strain evidence="1">Bjer_18-Q3-R1-45_BAT3C.347</strain>
    </source>
</reference>
<comment type="caution">
    <text evidence="1">The sequence shown here is derived from an EMBL/GenBank/DDBJ whole genome shotgun (WGS) entry which is preliminary data.</text>
</comment>
<dbReference type="AlphaFoldDB" id="A0A9D7EA46"/>
<dbReference type="Proteomes" id="UP000807785">
    <property type="component" value="Unassembled WGS sequence"/>
</dbReference>
<evidence type="ECO:0000313" key="1">
    <source>
        <dbReference type="EMBL" id="MBK6975605.1"/>
    </source>
</evidence>
<evidence type="ECO:0000313" key="2">
    <source>
        <dbReference type="Proteomes" id="UP000807785"/>
    </source>
</evidence>
<gene>
    <name evidence="1" type="ORF">IPH26_22550</name>
</gene>
<dbReference type="EMBL" id="JADJEV010000005">
    <property type="protein sequence ID" value="MBK6975605.1"/>
    <property type="molecule type" value="Genomic_DNA"/>
</dbReference>
<sequence length="220" mass="24458">MRELTGGVGKLEILVSNHFAHYQLLTPQGTAGNLTGEEERAYARHCFSQVFGHDAEGWELRVSYERAGVPRVACAMATDFLTALSSRAEESGIKLVSVQPYLAAAFNQWRQQIDNRSLWLAVVEQGRLVLARFEEGTWRWLRSLRIGRRWMEDLPNLVMREQHLAGFDAASTGEVLVFCPEVAVLAVRHDSAFSIKQLQLPARSGFSPVTDGAFGLALVG</sequence>